<gene>
    <name evidence="2" type="ORF">CLCHR_04780</name>
    <name evidence="3" type="ORF">D2A34_24580</name>
    <name evidence="1" type="ORF">GKZ28_11715</name>
</gene>
<dbReference type="EMBL" id="MZGT01000005">
    <property type="protein sequence ID" value="OPJ65703.1"/>
    <property type="molecule type" value="Genomic_DNA"/>
</dbReference>
<dbReference type="SUPFAM" id="SSF47240">
    <property type="entry name" value="Ferritin-like"/>
    <property type="match status" value="1"/>
</dbReference>
<evidence type="ECO:0000313" key="5">
    <source>
        <dbReference type="Proteomes" id="UP000265930"/>
    </source>
</evidence>
<dbReference type="OrthoDB" id="1926194at2"/>
<name>A0A1V4J0M1_9CLOT</name>
<dbReference type="Proteomes" id="UP000265930">
    <property type="component" value="Unassembled WGS sequence"/>
</dbReference>
<dbReference type="InterPro" id="IPR012347">
    <property type="entry name" value="Ferritin-like"/>
</dbReference>
<dbReference type="AlphaFoldDB" id="A0A1V4J0M1"/>
<dbReference type="InterPro" id="IPR009078">
    <property type="entry name" value="Ferritin-like_SF"/>
</dbReference>
<reference evidence="3 5" key="2">
    <citation type="submission" date="2018-08" db="EMBL/GenBank/DDBJ databases">
        <title>Genome of Clostridium chromiireducens C1, DSM12136.</title>
        <authorList>
            <person name="Xing M."/>
            <person name="Wei Y."/>
            <person name="Ang E.L."/>
            <person name="Zhao H."/>
            <person name="Zhang Y."/>
        </authorList>
    </citation>
    <scope>NUCLEOTIDE SEQUENCE [LARGE SCALE GENOMIC DNA]</scope>
    <source>
        <strain evidence="3 5">C1</strain>
    </source>
</reference>
<dbReference type="Proteomes" id="UP000191056">
    <property type="component" value="Unassembled WGS sequence"/>
</dbReference>
<evidence type="ECO:0000313" key="4">
    <source>
        <dbReference type="Proteomes" id="UP000191056"/>
    </source>
</evidence>
<evidence type="ECO:0000313" key="2">
    <source>
        <dbReference type="EMBL" id="OPJ65703.1"/>
    </source>
</evidence>
<dbReference type="STRING" id="225345.CLCHR_04780"/>
<keyword evidence="4" id="KW-1185">Reference proteome</keyword>
<dbReference type="Proteomes" id="UP000656077">
    <property type="component" value="Unassembled WGS sequence"/>
</dbReference>
<dbReference type="RefSeq" id="WP_079438084.1">
    <property type="nucleotide sequence ID" value="NZ_JBLZIA010000014.1"/>
</dbReference>
<evidence type="ECO:0000313" key="1">
    <source>
        <dbReference type="EMBL" id="MVX64357.1"/>
    </source>
</evidence>
<proteinExistence type="predicted"/>
<organism evidence="2 4">
    <name type="scientific">Clostridium chromiireducens</name>
    <dbReference type="NCBI Taxonomy" id="225345"/>
    <lineage>
        <taxon>Bacteria</taxon>
        <taxon>Bacillati</taxon>
        <taxon>Bacillota</taxon>
        <taxon>Clostridia</taxon>
        <taxon>Eubacteriales</taxon>
        <taxon>Clostridiaceae</taxon>
        <taxon>Clostridium</taxon>
    </lineage>
</organism>
<dbReference type="Gene3D" id="1.20.1260.10">
    <property type="match status" value="1"/>
</dbReference>
<dbReference type="EMBL" id="WSRQ01000016">
    <property type="protein sequence ID" value="MVX64357.1"/>
    <property type="molecule type" value="Genomic_DNA"/>
</dbReference>
<sequence>MKCKICGMDINEKNYNFNESAFTNKNTIDNIIYCPFCGVSKKYLSENNEIIEIDSNLLNEDTLKILDHAVKLELFNGDFYNIAALMSKNDKVRKTFEALSRIEIIHSKVHQRLGGFANAPNLSKISYERYDSDNALLGLAKQKEEHAVSYYEKYKNEVNNMNLIKIFEALADVEKDHIILVKE</sequence>
<comment type="caution">
    <text evidence="2">The sequence shown here is derived from an EMBL/GenBank/DDBJ whole genome shotgun (WGS) entry which is preliminary data.</text>
</comment>
<reference evidence="2 4" key="1">
    <citation type="submission" date="2017-03" db="EMBL/GenBank/DDBJ databases">
        <title>Genome sequence of Clostridium chromiireducens DSM 23318.</title>
        <authorList>
            <person name="Poehlein A."/>
            <person name="Daniel R."/>
        </authorList>
    </citation>
    <scope>NUCLEOTIDE SEQUENCE [LARGE SCALE GENOMIC DNA]</scope>
    <source>
        <strain evidence="2 4">DSM 23318</strain>
    </source>
</reference>
<dbReference type="EMBL" id="QXDJ01000009">
    <property type="protein sequence ID" value="RII32100.1"/>
    <property type="molecule type" value="Genomic_DNA"/>
</dbReference>
<reference evidence="1" key="3">
    <citation type="submission" date="2019-12" db="EMBL/GenBank/DDBJ databases">
        <title>Microbes associate with the intestines of laboratory mice.</title>
        <authorList>
            <person name="Navarre W."/>
            <person name="Wong E."/>
        </authorList>
    </citation>
    <scope>NUCLEOTIDE SEQUENCE</scope>
    <source>
        <strain evidence="1">NM79_F5</strain>
    </source>
</reference>
<protein>
    <submittedName>
        <fullName evidence="1">Metal-iron-binding protein</fullName>
    </submittedName>
    <submittedName>
        <fullName evidence="2">Rubrerythrin</fullName>
    </submittedName>
</protein>
<evidence type="ECO:0000313" key="3">
    <source>
        <dbReference type="EMBL" id="RII32100.1"/>
    </source>
</evidence>
<accession>A0A1V4J0M1</accession>